<accession>A0A0L7QXW7</accession>
<reference evidence="1 2" key="1">
    <citation type="submission" date="2015-07" db="EMBL/GenBank/DDBJ databases">
        <title>The genome of Habropoda laboriosa.</title>
        <authorList>
            <person name="Pan H."/>
            <person name="Kapheim K."/>
        </authorList>
    </citation>
    <scope>NUCLEOTIDE SEQUENCE [LARGE SCALE GENOMIC DNA]</scope>
    <source>
        <strain evidence="1">0110345459</strain>
    </source>
</reference>
<keyword evidence="2" id="KW-1185">Reference proteome</keyword>
<dbReference type="AlphaFoldDB" id="A0A0L7QXW7"/>
<organism evidence="1 2">
    <name type="scientific">Habropoda laboriosa</name>
    <dbReference type="NCBI Taxonomy" id="597456"/>
    <lineage>
        <taxon>Eukaryota</taxon>
        <taxon>Metazoa</taxon>
        <taxon>Ecdysozoa</taxon>
        <taxon>Arthropoda</taxon>
        <taxon>Hexapoda</taxon>
        <taxon>Insecta</taxon>
        <taxon>Pterygota</taxon>
        <taxon>Neoptera</taxon>
        <taxon>Endopterygota</taxon>
        <taxon>Hymenoptera</taxon>
        <taxon>Apocrita</taxon>
        <taxon>Aculeata</taxon>
        <taxon>Apoidea</taxon>
        <taxon>Anthophila</taxon>
        <taxon>Apidae</taxon>
        <taxon>Habropoda</taxon>
    </lineage>
</organism>
<sequence>MVERGCTRVRECVLGLDKHPVRLMSRASSTKKFEPHVRNIYGSPVVCIQRALPVRPRDGNEKKDRYTRYYQCVDNCAPREHAYIQAHDGKREMGTLTVQHTTWLVEKNREKKLRFLLEARRPHREKFENTPEASSKPRSYAQWRNLWPEIALPVSLLASLRSSFVRFARSENAFIYGTKRSRASTCP</sequence>
<evidence type="ECO:0000313" key="2">
    <source>
        <dbReference type="Proteomes" id="UP000053825"/>
    </source>
</evidence>
<protein>
    <submittedName>
        <fullName evidence="1">Uncharacterized protein</fullName>
    </submittedName>
</protein>
<proteinExistence type="predicted"/>
<dbReference type="Proteomes" id="UP000053825">
    <property type="component" value="Unassembled WGS sequence"/>
</dbReference>
<dbReference type="EMBL" id="KQ414699">
    <property type="protein sequence ID" value="KOC63396.1"/>
    <property type="molecule type" value="Genomic_DNA"/>
</dbReference>
<name>A0A0L7QXW7_9HYME</name>
<gene>
    <name evidence="1" type="ORF">WH47_01885</name>
</gene>
<evidence type="ECO:0000313" key="1">
    <source>
        <dbReference type="EMBL" id="KOC63396.1"/>
    </source>
</evidence>